<dbReference type="EMBL" id="KB201037">
    <property type="protein sequence ID" value="ESO99320.1"/>
    <property type="molecule type" value="Genomic_DNA"/>
</dbReference>
<protein>
    <submittedName>
        <fullName evidence="1">Uncharacterized protein</fullName>
    </submittedName>
</protein>
<dbReference type="RefSeq" id="XP_009049811.1">
    <property type="nucleotide sequence ID" value="XM_009051563.1"/>
</dbReference>
<keyword evidence="2" id="KW-1185">Reference proteome</keyword>
<gene>
    <name evidence="1" type="ORF">LOTGIDRAFT_158401</name>
</gene>
<dbReference type="HOGENOM" id="CLU_1231125_0_0_1"/>
<dbReference type="KEGG" id="lgi:LOTGIDRAFT_158401"/>
<name>V4AW46_LOTGI</name>
<dbReference type="GeneID" id="20237715"/>
<sequence length="225" mass="25512">MSENNRNSYKNPPDTVYDTWKNELEIWRRVTDLDADNQALAITLSLTGRARERAVKIPAEFLDSDRGVDVLICEFDDVFKKETKYATYEAYSGFGNFRKTNKTVCGLHSVNEFATPSMSPPLRHFNDCRYDAVNCFDGCGASHANSSRHLKLKLTQENSSFGANTFAWIEIGSEYSHSEINGNVKGGKLSFVLENKSKVDGMELLFLKKHLPRHDEEETKTRGLN</sequence>
<dbReference type="CTD" id="20237715"/>
<evidence type="ECO:0000313" key="2">
    <source>
        <dbReference type="Proteomes" id="UP000030746"/>
    </source>
</evidence>
<organism evidence="1 2">
    <name type="scientific">Lottia gigantea</name>
    <name type="common">Giant owl limpet</name>
    <dbReference type="NCBI Taxonomy" id="225164"/>
    <lineage>
        <taxon>Eukaryota</taxon>
        <taxon>Metazoa</taxon>
        <taxon>Spiralia</taxon>
        <taxon>Lophotrochozoa</taxon>
        <taxon>Mollusca</taxon>
        <taxon>Gastropoda</taxon>
        <taxon>Patellogastropoda</taxon>
        <taxon>Lottioidea</taxon>
        <taxon>Lottiidae</taxon>
        <taxon>Lottia</taxon>
    </lineage>
</organism>
<reference evidence="1 2" key="1">
    <citation type="journal article" date="2013" name="Nature">
        <title>Insights into bilaterian evolution from three spiralian genomes.</title>
        <authorList>
            <person name="Simakov O."/>
            <person name="Marletaz F."/>
            <person name="Cho S.J."/>
            <person name="Edsinger-Gonzales E."/>
            <person name="Havlak P."/>
            <person name="Hellsten U."/>
            <person name="Kuo D.H."/>
            <person name="Larsson T."/>
            <person name="Lv J."/>
            <person name="Arendt D."/>
            <person name="Savage R."/>
            <person name="Osoegawa K."/>
            <person name="de Jong P."/>
            <person name="Grimwood J."/>
            <person name="Chapman J.A."/>
            <person name="Shapiro H."/>
            <person name="Aerts A."/>
            <person name="Otillar R.P."/>
            <person name="Terry A.Y."/>
            <person name="Boore J.L."/>
            <person name="Grigoriev I.V."/>
            <person name="Lindberg D.R."/>
            <person name="Seaver E.C."/>
            <person name="Weisblat D.A."/>
            <person name="Putnam N.H."/>
            <person name="Rokhsar D.S."/>
        </authorList>
    </citation>
    <scope>NUCLEOTIDE SEQUENCE [LARGE SCALE GENOMIC DNA]</scope>
</reference>
<dbReference type="Proteomes" id="UP000030746">
    <property type="component" value="Unassembled WGS sequence"/>
</dbReference>
<proteinExistence type="predicted"/>
<accession>V4AW46</accession>
<dbReference type="AlphaFoldDB" id="V4AW46"/>
<evidence type="ECO:0000313" key="1">
    <source>
        <dbReference type="EMBL" id="ESO99320.1"/>
    </source>
</evidence>